<feature type="domain" description="MlaB-like STAS" evidence="2">
    <location>
        <begin position="125"/>
        <end position="199"/>
    </location>
</feature>
<dbReference type="PATRIC" id="fig|45068.5.peg.741"/>
<evidence type="ECO:0000313" key="3">
    <source>
        <dbReference type="EMBL" id="KTD21962.1"/>
    </source>
</evidence>
<organism evidence="3 4">
    <name type="scientific">Legionella londiniensis</name>
    <dbReference type="NCBI Taxonomy" id="45068"/>
    <lineage>
        <taxon>Bacteria</taxon>
        <taxon>Pseudomonadati</taxon>
        <taxon>Pseudomonadota</taxon>
        <taxon>Gammaproteobacteria</taxon>
        <taxon>Legionellales</taxon>
        <taxon>Legionellaceae</taxon>
        <taxon>Legionella</taxon>
    </lineage>
</organism>
<dbReference type="GO" id="GO:0043190">
    <property type="term" value="C:ATP-binding cassette (ABC) transporter complex"/>
    <property type="evidence" value="ECO:0007669"/>
    <property type="project" value="InterPro"/>
</dbReference>
<accession>A0A0W0VPI3</accession>
<evidence type="ECO:0000313" key="4">
    <source>
        <dbReference type="Proteomes" id="UP000054997"/>
    </source>
</evidence>
<protein>
    <submittedName>
        <fullName evidence="3">ABC transporter permease</fullName>
    </submittedName>
</protein>
<dbReference type="STRING" id="45068.Llon_0694"/>
<keyword evidence="1" id="KW-0812">Transmembrane</keyword>
<dbReference type="InterPro" id="IPR003453">
    <property type="entry name" value="ABC_MlaE_roteobac"/>
</dbReference>
<evidence type="ECO:0000256" key="1">
    <source>
        <dbReference type="SAM" id="Phobius"/>
    </source>
</evidence>
<dbReference type="InterPro" id="IPR036513">
    <property type="entry name" value="STAS_dom_sf"/>
</dbReference>
<dbReference type="NCBIfam" id="TIGR00056">
    <property type="entry name" value="MlaE family lipid ABC transporter permease subunit"/>
    <property type="match status" value="1"/>
</dbReference>
<keyword evidence="4" id="KW-1185">Reference proteome</keyword>
<keyword evidence="1" id="KW-1133">Transmembrane helix</keyword>
<dbReference type="Pfam" id="PF02405">
    <property type="entry name" value="MlaE"/>
    <property type="match status" value="1"/>
</dbReference>
<proteinExistence type="predicted"/>
<feature type="transmembrane region" description="Helical" evidence="1">
    <location>
        <begin position="460"/>
        <end position="478"/>
    </location>
</feature>
<comment type="caution">
    <text evidence="3">The sequence shown here is derived from an EMBL/GenBank/DDBJ whole genome shotgun (WGS) entry which is preliminary data.</text>
</comment>
<dbReference type="Pfam" id="PF13466">
    <property type="entry name" value="STAS_2"/>
    <property type="match status" value="1"/>
</dbReference>
<sequence>MQQSVSPGFSRHSLHREPTGYSAHELCKQCLFPQKQQGDANRQNSFKRLLEVEITWVNIPEINLESSEQIHPITLAYNDRRTEYFLRFEWVSYYPKLIFKKITIMNPSKPAPGFTYNPETQAYILTGDWSIHTLDNLVQRFSHAPLPQSKKIMIDGSKISRFDTAGALALLHCIEDLKKRDNSIEQIGFSEQQQSLLELVKSKSPDLGYRPPASEEEDILYQVGVETINKYHQINGLLILIGDLAEKIVAAAGQWRRFQFPSIVSTIYGTGVTALPIIGLLSFLIGVVLAYQMGLQLETYGANIFIAFLSGMAIFREFGPLITAIIVAGRTSSAFTAQLGSMKINEEIDALYTMGLSPTELLVVPRVLGLLLVFPLLIFWSDFFSTIGAMIMSKFMLHVGYNDFLTRLQDTVGLKQMMLGLYKAPAFAILIALVGCFQGFRVEANADSVGTQTTKSVVQALFLIIIADATYSVIYSWLDV</sequence>
<dbReference type="PANTHER" id="PTHR30188:SF3">
    <property type="entry name" value="ABC TRANSPORTER PERMEASE"/>
    <property type="match status" value="1"/>
</dbReference>
<gene>
    <name evidence="3" type="ORF">Llon_0694</name>
</gene>
<keyword evidence="1" id="KW-0472">Membrane</keyword>
<dbReference type="InterPro" id="IPR030802">
    <property type="entry name" value="Permease_MalE"/>
</dbReference>
<dbReference type="PANTHER" id="PTHR30188">
    <property type="entry name" value="ABC TRANSPORTER PERMEASE PROTEIN-RELATED"/>
    <property type="match status" value="1"/>
</dbReference>
<name>A0A0W0VPI3_9GAMM</name>
<feature type="transmembrane region" description="Helical" evidence="1">
    <location>
        <begin position="297"/>
        <end position="315"/>
    </location>
</feature>
<dbReference type="Proteomes" id="UP000054997">
    <property type="component" value="Unassembled WGS sequence"/>
</dbReference>
<dbReference type="InterPro" id="IPR058548">
    <property type="entry name" value="MlaB-like_STAS"/>
</dbReference>
<dbReference type="GO" id="GO:0005548">
    <property type="term" value="F:phospholipid transporter activity"/>
    <property type="evidence" value="ECO:0007669"/>
    <property type="project" value="TreeGrafter"/>
</dbReference>
<feature type="transmembrane region" description="Helical" evidence="1">
    <location>
        <begin position="267"/>
        <end position="290"/>
    </location>
</feature>
<reference evidence="3 4" key="1">
    <citation type="submission" date="2015-11" db="EMBL/GenBank/DDBJ databases">
        <title>Genomic analysis of 38 Legionella species identifies large and diverse effector repertoires.</title>
        <authorList>
            <person name="Burstein D."/>
            <person name="Amaro F."/>
            <person name="Zusman T."/>
            <person name="Lifshitz Z."/>
            <person name="Cohen O."/>
            <person name="Gilbert J.A."/>
            <person name="Pupko T."/>
            <person name="Shuman H.A."/>
            <person name="Segal G."/>
        </authorList>
    </citation>
    <scope>NUCLEOTIDE SEQUENCE [LARGE SCALE GENOMIC DNA]</scope>
    <source>
        <strain evidence="3 4">ATCC 49505</strain>
    </source>
</reference>
<feature type="transmembrane region" description="Helical" evidence="1">
    <location>
        <begin position="361"/>
        <end position="380"/>
    </location>
</feature>
<feature type="transmembrane region" description="Helical" evidence="1">
    <location>
        <begin position="417"/>
        <end position="440"/>
    </location>
</feature>
<dbReference type="AlphaFoldDB" id="A0A0W0VPI3"/>
<dbReference type="SUPFAM" id="SSF52091">
    <property type="entry name" value="SpoIIaa-like"/>
    <property type="match status" value="1"/>
</dbReference>
<evidence type="ECO:0000259" key="2">
    <source>
        <dbReference type="Pfam" id="PF13466"/>
    </source>
</evidence>
<dbReference type="EMBL" id="LNYK01000013">
    <property type="protein sequence ID" value="KTD21962.1"/>
    <property type="molecule type" value="Genomic_DNA"/>
</dbReference>